<dbReference type="Gene3D" id="3.90.640.10">
    <property type="entry name" value="Actin, Chain A, domain 4"/>
    <property type="match status" value="1"/>
</dbReference>
<feature type="region of interest" description="Disordered" evidence="6">
    <location>
        <begin position="366"/>
        <end position="464"/>
    </location>
</feature>
<evidence type="ECO:0000256" key="5">
    <source>
        <dbReference type="ARBA" id="ARBA00023186"/>
    </source>
</evidence>
<dbReference type="Proteomes" id="UP001595859">
    <property type="component" value="Unassembled WGS sequence"/>
</dbReference>
<keyword evidence="7" id="KW-0472">Membrane</keyword>
<evidence type="ECO:0000256" key="1">
    <source>
        <dbReference type="ARBA" id="ARBA00007381"/>
    </source>
</evidence>
<dbReference type="PROSITE" id="PS01036">
    <property type="entry name" value="HSP70_3"/>
    <property type="match status" value="1"/>
</dbReference>
<keyword evidence="7" id="KW-1133">Transmembrane helix</keyword>
<organism evidence="8 9">
    <name type="scientific">Actinophytocola glycyrrhizae</name>
    <dbReference type="NCBI Taxonomy" id="2044873"/>
    <lineage>
        <taxon>Bacteria</taxon>
        <taxon>Bacillati</taxon>
        <taxon>Actinomycetota</taxon>
        <taxon>Actinomycetes</taxon>
        <taxon>Pseudonocardiales</taxon>
        <taxon>Pseudonocardiaceae</taxon>
    </lineage>
</organism>
<dbReference type="Gene3D" id="3.30.420.40">
    <property type="match status" value="2"/>
</dbReference>
<comment type="similarity">
    <text evidence="1">Belongs to the heat shock protein 70 family.</text>
</comment>
<feature type="transmembrane region" description="Helical" evidence="7">
    <location>
        <begin position="496"/>
        <end position="512"/>
    </location>
</feature>
<dbReference type="Pfam" id="PF00012">
    <property type="entry name" value="HSP70"/>
    <property type="match status" value="1"/>
</dbReference>
<keyword evidence="4" id="KW-0346">Stress response</keyword>
<dbReference type="InterPro" id="IPR018181">
    <property type="entry name" value="Heat_shock_70_CS"/>
</dbReference>
<keyword evidence="3" id="KW-0067">ATP-binding</keyword>
<dbReference type="InterPro" id="IPR013126">
    <property type="entry name" value="Hsp_70_fam"/>
</dbReference>
<keyword evidence="7" id="KW-0812">Transmembrane</keyword>
<feature type="transmembrane region" description="Helical" evidence="7">
    <location>
        <begin position="524"/>
        <end position="543"/>
    </location>
</feature>
<feature type="compositionally biased region" description="Pro residues" evidence="6">
    <location>
        <begin position="433"/>
        <end position="447"/>
    </location>
</feature>
<gene>
    <name evidence="8" type="ORF">ACFPCV_07270</name>
</gene>
<evidence type="ECO:0000256" key="4">
    <source>
        <dbReference type="ARBA" id="ARBA00023016"/>
    </source>
</evidence>
<evidence type="ECO:0000313" key="8">
    <source>
        <dbReference type="EMBL" id="MFC4853298.1"/>
    </source>
</evidence>
<protein>
    <submittedName>
        <fullName evidence="8">Hsp70 family protein</fullName>
    </submittedName>
</protein>
<feature type="compositionally biased region" description="Pro residues" evidence="6">
    <location>
        <begin position="373"/>
        <end position="386"/>
    </location>
</feature>
<dbReference type="PRINTS" id="PR00301">
    <property type="entry name" value="HEATSHOCK70"/>
</dbReference>
<dbReference type="PANTHER" id="PTHR42749">
    <property type="entry name" value="CELL SHAPE-DETERMINING PROTEIN MREB"/>
    <property type="match status" value="1"/>
</dbReference>
<evidence type="ECO:0000256" key="7">
    <source>
        <dbReference type="SAM" id="Phobius"/>
    </source>
</evidence>
<dbReference type="EMBL" id="JBHSIS010000003">
    <property type="protein sequence ID" value="MFC4853298.1"/>
    <property type="molecule type" value="Genomic_DNA"/>
</dbReference>
<dbReference type="PANTHER" id="PTHR42749:SF1">
    <property type="entry name" value="CELL SHAPE-DETERMINING PROTEIN MREB"/>
    <property type="match status" value="1"/>
</dbReference>
<keyword evidence="2" id="KW-0547">Nucleotide-binding</keyword>
<dbReference type="InterPro" id="IPR043129">
    <property type="entry name" value="ATPase_NBD"/>
</dbReference>
<name>A0ABV9RVD9_9PSEU</name>
<evidence type="ECO:0000313" key="9">
    <source>
        <dbReference type="Proteomes" id="UP001595859"/>
    </source>
</evidence>
<dbReference type="SUPFAM" id="SSF53067">
    <property type="entry name" value="Actin-like ATPase domain"/>
    <property type="match status" value="2"/>
</dbReference>
<reference evidence="9" key="1">
    <citation type="journal article" date="2019" name="Int. J. Syst. Evol. Microbiol.">
        <title>The Global Catalogue of Microorganisms (GCM) 10K type strain sequencing project: providing services to taxonomists for standard genome sequencing and annotation.</title>
        <authorList>
            <consortium name="The Broad Institute Genomics Platform"/>
            <consortium name="The Broad Institute Genome Sequencing Center for Infectious Disease"/>
            <person name="Wu L."/>
            <person name="Ma J."/>
        </authorList>
    </citation>
    <scope>NUCLEOTIDE SEQUENCE [LARGE SCALE GENOMIC DNA]</scope>
    <source>
        <strain evidence="9">ZS-22-S1</strain>
    </source>
</reference>
<accession>A0ABV9RVD9</accession>
<proteinExistence type="inferred from homology"/>
<evidence type="ECO:0000256" key="2">
    <source>
        <dbReference type="ARBA" id="ARBA00022741"/>
    </source>
</evidence>
<dbReference type="RefSeq" id="WP_378055269.1">
    <property type="nucleotide sequence ID" value="NZ_JBHSIS010000003.1"/>
</dbReference>
<evidence type="ECO:0000256" key="6">
    <source>
        <dbReference type="SAM" id="MobiDB-lite"/>
    </source>
</evidence>
<comment type="caution">
    <text evidence="8">The sequence shown here is derived from an EMBL/GenBank/DDBJ whole genome shotgun (WGS) entry which is preliminary data.</text>
</comment>
<evidence type="ECO:0000256" key="3">
    <source>
        <dbReference type="ARBA" id="ARBA00022840"/>
    </source>
</evidence>
<keyword evidence="9" id="KW-1185">Reference proteome</keyword>
<keyword evidence="5" id="KW-0143">Chaperone</keyword>
<sequence>MNVLSVDLGTSNTVAVLSALDRPPRVVEVEGASTMPSAVFAAEDGTLVVGREADRRARLTPARYEPNPKRRVDDGSLLLGDSVVPVTVALGAVLGKVTAEVGRQLNGARPEEVRLTHPAQWGAARRNILVTAARQAGLGNPRLVPEPVAAAAHFAAVTGSAGHQPLAVYDLGAGTFDVAVVGGPTVLAEGGLTDLGGLDVDQALLDHIGRQVSVRDPGSWQRLLRPESTADRRTARALREDVRAAKESLSEHPQTEVPLPEPFGDVLVTRAELEALIRPGLLRSVAVLAATVEAAGTSLRELAGIYLVGGSSRIPLVATLIAERLRVVPVNLDQPETAVALGAHHVNEDGTSLRTRDVPPQLAETRTTALHPPARPPARPSAPPAGRPAVPTGPHAVLGGIPGTPVPGAATIPAPQVGTPGMQAVPTRQPGFGGPPPGPPTGAPVPGYPQYGTGQPWAHQPKQPKTAAEQLGIVGCIAMFALAAGSLAAVNWGPPIIAALSVPLVYAGLRLAGKRPRPLPFFCYGYAIGLGLLAISVIVAVIVNPRSTDASDLTTAWIAGGIAVVLALVPLIVRAVREGRHPPAVR</sequence>
<feature type="transmembrane region" description="Helical" evidence="7">
    <location>
        <begin position="555"/>
        <end position="576"/>
    </location>
</feature>